<evidence type="ECO:0000256" key="6">
    <source>
        <dbReference type="ARBA" id="ARBA00022777"/>
    </source>
</evidence>
<evidence type="ECO:0000256" key="9">
    <source>
        <dbReference type="SAM" id="Phobius"/>
    </source>
</evidence>
<keyword evidence="5" id="KW-0547">Nucleotide-binding</keyword>
<dbReference type="InterPro" id="IPR036890">
    <property type="entry name" value="HATPase_C_sf"/>
</dbReference>
<dbReference type="GO" id="GO:0016020">
    <property type="term" value="C:membrane"/>
    <property type="evidence" value="ECO:0007669"/>
    <property type="project" value="InterPro"/>
</dbReference>
<dbReference type="InterPro" id="IPR050482">
    <property type="entry name" value="Sensor_HK_TwoCompSys"/>
</dbReference>
<name>A0A929BD94_9PSEU</name>
<gene>
    <name evidence="12" type="ORF">IQ251_15865</name>
</gene>
<evidence type="ECO:0000259" key="10">
    <source>
        <dbReference type="Pfam" id="PF02518"/>
    </source>
</evidence>
<evidence type="ECO:0000256" key="5">
    <source>
        <dbReference type="ARBA" id="ARBA00022741"/>
    </source>
</evidence>
<keyword evidence="9" id="KW-0472">Membrane</keyword>
<sequence>MPVRRPEPLRRFGWDLLALGIPLLALLVAQDGWGFPLVAGLVATAGLLLRRRRARTALVLCLPALSGGLGWAASWVALYRLGRTRPGLLPLGGWAVPVVLAALVPVLVRESLGVRDVVLTAAFVLVATAAPLAVGALVALRAELAGSLRRLTTAVDRESMARAEAARAEERAFIAREIHDAVGHHVTLLAFEAAALGVSTQDARTAAAAERMRGLAQQALGEMRLTLGLAGGQVHRTGLDAVPALVHRARESGLRVELDDRVDGVDPPAAVQRAVYRVVQEGLTNAAKHAPGAPVRVDVRVREQWLEVSVVNDAAVHRPEGSAGAGSGLAGLCERVATAGGELTSSPSADGGFALHAVLPVQ</sequence>
<dbReference type="Gene3D" id="1.20.5.1930">
    <property type="match status" value="1"/>
</dbReference>
<dbReference type="Proteomes" id="UP000598360">
    <property type="component" value="Unassembled WGS sequence"/>
</dbReference>
<dbReference type="Pfam" id="PF02518">
    <property type="entry name" value="HATPase_c"/>
    <property type="match status" value="1"/>
</dbReference>
<feature type="domain" description="Histidine kinase/HSP90-like ATPase" evidence="10">
    <location>
        <begin position="272"/>
        <end position="361"/>
    </location>
</feature>
<evidence type="ECO:0000256" key="1">
    <source>
        <dbReference type="ARBA" id="ARBA00000085"/>
    </source>
</evidence>
<dbReference type="RefSeq" id="WP_193929369.1">
    <property type="nucleotide sequence ID" value="NZ_JADEYC010000027.1"/>
</dbReference>
<organism evidence="12 13">
    <name type="scientific">Saccharopolyspora montiporae</name>
    <dbReference type="NCBI Taxonomy" id="2781240"/>
    <lineage>
        <taxon>Bacteria</taxon>
        <taxon>Bacillati</taxon>
        <taxon>Actinomycetota</taxon>
        <taxon>Actinomycetes</taxon>
        <taxon>Pseudonocardiales</taxon>
        <taxon>Pseudonocardiaceae</taxon>
        <taxon>Saccharopolyspora</taxon>
    </lineage>
</organism>
<reference evidence="12" key="1">
    <citation type="submission" date="2020-10" db="EMBL/GenBank/DDBJ databases">
        <title>Diversity and distribution of actinomycetes associated with coral in the coast of Hainan.</title>
        <authorList>
            <person name="Li F."/>
        </authorList>
    </citation>
    <scope>NUCLEOTIDE SEQUENCE</scope>
    <source>
        <strain evidence="12">HNM0983</strain>
    </source>
</reference>
<keyword evidence="4" id="KW-0808">Transferase</keyword>
<evidence type="ECO:0000313" key="13">
    <source>
        <dbReference type="Proteomes" id="UP000598360"/>
    </source>
</evidence>
<keyword evidence="13" id="KW-1185">Reference proteome</keyword>
<dbReference type="EMBL" id="JADEYC010000027">
    <property type="protein sequence ID" value="MBE9375928.1"/>
    <property type="molecule type" value="Genomic_DNA"/>
</dbReference>
<dbReference type="GO" id="GO:0046983">
    <property type="term" value="F:protein dimerization activity"/>
    <property type="evidence" value="ECO:0007669"/>
    <property type="project" value="InterPro"/>
</dbReference>
<keyword evidence="6 12" id="KW-0418">Kinase</keyword>
<comment type="catalytic activity">
    <reaction evidence="1">
        <text>ATP + protein L-histidine = ADP + protein N-phospho-L-histidine.</text>
        <dbReference type="EC" id="2.7.13.3"/>
    </reaction>
</comment>
<dbReference type="GO" id="GO:0000155">
    <property type="term" value="F:phosphorelay sensor kinase activity"/>
    <property type="evidence" value="ECO:0007669"/>
    <property type="project" value="InterPro"/>
</dbReference>
<keyword evidence="9" id="KW-0812">Transmembrane</keyword>
<feature type="transmembrane region" description="Helical" evidence="9">
    <location>
        <begin position="34"/>
        <end position="50"/>
    </location>
</feature>
<dbReference type="AlphaFoldDB" id="A0A929BD94"/>
<keyword evidence="3" id="KW-0597">Phosphoprotein</keyword>
<dbReference type="InterPro" id="IPR003594">
    <property type="entry name" value="HATPase_dom"/>
</dbReference>
<dbReference type="InterPro" id="IPR011712">
    <property type="entry name" value="Sig_transdc_His_kin_sub3_dim/P"/>
</dbReference>
<dbReference type="SUPFAM" id="SSF55874">
    <property type="entry name" value="ATPase domain of HSP90 chaperone/DNA topoisomerase II/histidine kinase"/>
    <property type="match status" value="1"/>
</dbReference>
<comment type="caution">
    <text evidence="12">The sequence shown here is derived from an EMBL/GenBank/DDBJ whole genome shotgun (WGS) entry which is preliminary data.</text>
</comment>
<dbReference type="CDD" id="cd16917">
    <property type="entry name" value="HATPase_UhpB-NarQ-NarX-like"/>
    <property type="match status" value="1"/>
</dbReference>
<evidence type="ECO:0000256" key="2">
    <source>
        <dbReference type="ARBA" id="ARBA00012438"/>
    </source>
</evidence>
<evidence type="ECO:0000256" key="7">
    <source>
        <dbReference type="ARBA" id="ARBA00022840"/>
    </source>
</evidence>
<feature type="transmembrane region" description="Helical" evidence="9">
    <location>
        <begin position="117"/>
        <end position="140"/>
    </location>
</feature>
<keyword evidence="8" id="KW-0902">Two-component regulatory system</keyword>
<dbReference type="PANTHER" id="PTHR24421:SF10">
    <property type="entry name" value="NITRATE_NITRITE SENSOR PROTEIN NARQ"/>
    <property type="match status" value="1"/>
</dbReference>
<feature type="transmembrane region" description="Helical" evidence="9">
    <location>
        <begin position="57"/>
        <end position="79"/>
    </location>
</feature>
<dbReference type="Gene3D" id="3.30.565.10">
    <property type="entry name" value="Histidine kinase-like ATPase, C-terminal domain"/>
    <property type="match status" value="1"/>
</dbReference>
<evidence type="ECO:0000256" key="8">
    <source>
        <dbReference type="ARBA" id="ARBA00023012"/>
    </source>
</evidence>
<evidence type="ECO:0000256" key="4">
    <source>
        <dbReference type="ARBA" id="ARBA00022679"/>
    </source>
</evidence>
<dbReference type="Pfam" id="PF07730">
    <property type="entry name" value="HisKA_3"/>
    <property type="match status" value="1"/>
</dbReference>
<evidence type="ECO:0000259" key="11">
    <source>
        <dbReference type="Pfam" id="PF07730"/>
    </source>
</evidence>
<dbReference type="PANTHER" id="PTHR24421">
    <property type="entry name" value="NITRATE/NITRITE SENSOR PROTEIN NARX-RELATED"/>
    <property type="match status" value="1"/>
</dbReference>
<keyword evidence="7" id="KW-0067">ATP-binding</keyword>
<feature type="transmembrane region" description="Helical" evidence="9">
    <location>
        <begin position="12"/>
        <end position="28"/>
    </location>
</feature>
<dbReference type="GO" id="GO:0005524">
    <property type="term" value="F:ATP binding"/>
    <property type="evidence" value="ECO:0007669"/>
    <property type="project" value="UniProtKB-KW"/>
</dbReference>
<evidence type="ECO:0000256" key="3">
    <source>
        <dbReference type="ARBA" id="ARBA00022553"/>
    </source>
</evidence>
<feature type="domain" description="Signal transduction histidine kinase subgroup 3 dimerisation and phosphoacceptor" evidence="11">
    <location>
        <begin position="170"/>
        <end position="228"/>
    </location>
</feature>
<dbReference type="EC" id="2.7.13.3" evidence="2"/>
<feature type="transmembrane region" description="Helical" evidence="9">
    <location>
        <begin position="91"/>
        <end position="108"/>
    </location>
</feature>
<protein>
    <recommendedName>
        <fullName evidence="2">histidine kinase</fullName>
        <ecNumber evidence="2">2.7.13.3</ecNumber>
    </recommendedName>
</protein>
<proteinExistence type="predicted"/>
<keyword evidence="9" id="KW-1133">Transmembrane helix</keyword>
<accession>A0A929BD94</accession>
<evidence type="ECO:0000313" key="12">
    <source>
        <dbReference type="EMBL" id="MBE9375928.1"/>
    </source>
</evidence>